<sequence>MAETTPKEEIRLTGAEEMLLPVVFVKAVDAESDKPILGDPFSQQLLDRCAIDYSKSHFSRDKRYVTWVANRAKQFDNWCQVQQSPRGFRPNHAFSVNKHGLILLIKEFLNSHHGQPVTVLHIACGLDCRVLRVDRGPDVRWIDVDLPLAVNLRRRLIPQPPGDYTLRTLHITKEGWLDDIPADRPTLVIAEGLLMYLEPAEGEKIFKDVVGHFDQGEIFVDTVGSLTTRFTSVVKILRSSGSVFKWGIDDARKQIEPLHPKLRLKTQISWGAFMKSHPPVFGELGTSIASLFPRFKNNLQLLRFNF</sequence>
<evidence type="ECO:0008006" key="5">
    <source>
        <dbReference type="Google" id="ProtNLM"/>
    </source>
</evidence>
<evidence type="ECO:0000256" key="2">
    <source>
        <dbReference type="ARBA" id="ARBA00022679"/>
    </source>
</evidence>
<dbReference type="SUPFAM" id="SSF53335">
    <property type="entry name" value="S-adenosyl-L-methionine-dependent methyltransferases"/>
    <property type="match status" value="1"/>
</dbReference>
<evidence type="ECO:0000313" key="4">
    <source>
        <dbReference type="Proteomes" id="UP000283895"/>
    </source>
</evidence>
<evidence type="ECO:0000313" key="3">
    <source>
        <dbReference type="EMBL" id="ROW10337.1"/>
    </source>
</evidence>
<dbReference type="STRING" id="356882.A0A423X375"/>
<proteinExistence type="predicted"/>
<dbReference type="InterPro" id="IPR029063">
    <property type="entry name" value="SAM-dependent_MTases_sf"/>
</dbReference>
<organism evidence="3 4">
    <name type="scientific">Cytospora schulzeri</name>
    <dbReference type="NCBI Taxonomy" id="448051"/>
    <lineage>
        <taxon>Eukaryota</taxon>
        <taxon>Fungi</taxon>
        <taxon>Dikarya</taxon>
        <taxon>Ascomycota</taxon>
        <taxon>Pezizomycotina</taxon>
        <taxon>Sordariomycetes</taxon>
        <taxon>Sordariomycetidae</taxon>
        <taxon>Diaporthales</taxon>
        <taxon>Cytosporaceae</taxon>
        <taxon>Cytospora</taxon>
    </lineage>
</organism>
<dbReference type="OrthoDB" id="203237at2759"/>
<comment type="caution">
    <text evidence="3">The sequence shown here is derived from an EMBL/GenBank/DDBJ whole genome shotgun (WGS) entry which is preliminary data.</text>
</comment>
<keyword evidence="1" id="KW-0489">Methyltransferase</keyword>
<gene>
    <name evidence="3" type="ORF">VMCG_01782</name>
</gene>
<name>A0A423X375_9PEZI</name>
<keyword evidence="4" id="KW-1185">Reference proteome</keyword>
<dbReference type="AlphaFoldDB" id="A0A423X375"/>
<dbReference type="InterPro" id="IPR016874">
    <property type="entry name" value="TcmP-like"/>
</dbReference>
<evidence type="ECO:0000256" key="1">
    <source>
        <dbReference type="ARBA" id="ARBA00022603"/>
    </source>
</evidence>
<dbReference type="InterPro" id="IPR007213">
    <property type="entry name" value="Ppm1/Ppm2/Tcmp"/>
</dbReference>
<dbReference type="PANTHER" id="PTHR43619">
    <property type="entry name" value="S-ADENOSYL-L-METHIONINE-DEPENDENT METHYLTRANSFERASE YKTD-RELATED"/>
    <property type="match status" value="1"/>
</dbReference>
<dbReference type="Proteomes" id="UP000283895">
    <property type="component" value="Unassembled WGS sequence"/>
</dbReference>
<dbReference type="Gene3D" id="3.40.50.150">
    <property type="entry name" value="Vaccinia Virus protein VP39"/>
    <property type="match status" value="1"/>
</dbReference>
<dbReference type="PANTHER" id="PTHR43619:SF2">
    <property type="entry name" value="S-ADENOSYL-L-METHIONINE-DEPENDENT METHYLTRANSFERASES SUPERFAMILY PROTEIN"/>
    <property type="match status" value="1"/>
</dbReference>
<protein>
    <recommendedName>
        <fullName evidence="5">Tetracenomycin polyketide synthesis O-methyltransferase TcmP</fullName>
    </recommendedName>
</protein>
<dbReference type="EMBL" id="LKEA01000003">
    <property type="protein sequence ID" value="ROW10337.1"/>
    <property type="molecule type" value="Genomic_DNA"/>
</dbReference>
<dbReference type="GO" id="GO:0008168">
    <property type="term" value="F:methyltransferase activity"/>
    <property type="evidence" value="ECO:0007669"/>
    <property type="project" value="UniProtKB-KW"/>
</dbReference>
<dbReference type="Pfam" id="PF04072">
    <property type="entry name" value="LCM"/>
    <property type="match status" value="1"/>
</dbReference>
<reference evidence="3 4" key="1">
    <citation type="submission" date="2015-09" db="EMBL/GenBank/DDBJ databases">
        <title>Host preference determinants of Valsa canker pathogens revealed by comparative genomics.</title>
        <authorList>
            <person name="Yin Z."/>
            <person name="Huang L."/>
        </authorList>
    </citation>
    <scope>NUCLEOTIDE SEQUENCE [LARGE SCALE GENOMIC DNA]</scope>
    <source>
        <strain evidence="3 4">03-1</strain>
    </source>
</reference>
<keyword evidence="2" id="KW-0808">Transferase</keyword>
<accession>A0A423X375</accession>
<dbReference type="PIRSF" id="PIRSF028177">
    <property type="entry name" value="Polyketide_synth_Omtfrase_TcmP"/>
    <property type="match status" value="1"/>
</dbReference>
<dbReference type="GO" id="GO:0032259">
    <property type="term" value="P:methylation"/>
    <property type="evidence" value="ECO:0007669"/>
    <property type="project" value="UniProtKB-KW"/>
</dbReference>